<reference evidence="1" key="1">
    <citation type="journal article" date="2019" name="bioRxiv">
        <title>The Genome of the Zebra Mussel, Dreissena polymorpha: A Resource for Invasive Species Research.</title>
        <authorList>
            <person name="McCartney M.A."/>
            <person name="Auch B."/>
            <person name="Kono T."/>
            <person name="Mallez S."/>
            <person name="Zhang Y."/>
            <person name="Obille A."/>
            <person name="Becker A."/>
            <person name="Abrahante J.E."/>
            <person name="Garbe J."/>
            <person name="Badalamenti J.P."/>
            <person name="Herman A."/>
            <person name="Mangelson H."/>
            <person name="Liachko I."/>
            <person name="Sullivan S."/>
            <person name="Sone E.D."/>
            <person name="Koren S."/>
            <person name="Silverstein K.A.T."/>
            <person name="Beckman K.B."/>
            <person name="Gohl D.M."/>
        </authorList>
    </citation>
    <scope>NUCLEOTIDE SEQUENCE</scope>
    <source>
        <strain evidence="1">Duluth1</strain>
        <tissue evidence="1">Whole animal</tissue>
    </source>
</reference>
<keyword evidence="2" id="KW-1185">Reference proteome</keyword>
<evidence type="ECO:0000313" key="1">
    <source>
        <dbReference type="EMBL" id="KAH3786246.1"/>
    </source>
</evidence>
<reference evidence="1" key="2">
    <citation type="submission" date="2020-11" db="EMBL/GenBank/DDBJ databases">
        <authorList>
            <person name="McCartney M.A."/>
            <person name="Auch B."/>
            <person name="Kono T."/>
            <person name="Mallez S."/>
            <person name="Becker A."/>
            <person name="Gohl D.M."/>
            <person name="Silverstein K.A.T."/>
            <person name="Koren S."/>
            <person name="Bechman K.B."/>
            <person name="Herman A."/>
            <person name="Abrahante J.E."/>
            <person name="Garbe J."/>
        </authorList>
    </citation>
    <scope>NUCLEOTIDE SEQUENCE</scope>
    <source>
        <strain evidence="1">Duluth1</strain>
        <tissue evidence="1">Whole animal</tissue>
    </source>
</reference>
<sequence length="73" mass="8419">MIISLLLLQDWKNFEKICNDHVRDNDTEILNLYDFLSSSFNQTSIDERIARERVLRSAVSANTDVHSESGGYN</sequence>
<dbReference type="Proteomes" id="UP000828390">
    <property type="component" value="Unassembled WGS sequence"/>
</dbReference>
<protein>
    <submittedName>
        <fullName evidence="1">Uncharacterized protein</fullName>
    </submittedName>
</protein>
<evidence type="ECO:0000313" key="2">
    <source>
        <dbReference type="Proteomes" id="UP000828390"/>
    </source>
</evidence>
<gene>
    <name evidence="1" type="ORF">DPMN_164352</name>
</gene>
<comment type="caution">
    <text evidence="1">The sequence shown here is derived from an EMBL/GenBank/DDBJ whole genome shotgun (WGS) entry which is preliminary data.</text>
</comment>
<dbReference type="EMBL" id="JAIWYP010000008">
    <property type="protein sequence ID" value="KAH3786246.1"/>
    <property type="molecule type" value="Genomic_DNA"/>
</dbReference>
<proteinExistence type="predicted"/>
<accession>A0A9D4ISA1</accession>
<organism evidence="1 2">
    <name type="scientific">Dreissena polymorpha</name>
    <name type="common">Zebra mussel</name>
    <name type="synonym">Mytilus polymorpha</name>
    <dbReference type="NCBI Taxonomy" id="45954"/>
    <lineage>
        <taxon>Eukaryota</taxon>
        <taxon>Metazoa</taxon>
        <taxon>Spiralia</taxon>
        <taxon>Lophotrochozoa</taxon>
        <taxon>Mollusca</taxon>
        <taxon>Bivalvia</taxon>
        <taxon>Autobranchia</taxon>
        <taxon>Heteroconchia</taxon>
        <taxon>Euheterodonta</taxon>
        <taxon>Imparidentia</taxon>
        <taxon>Neoheterodontei</taxon>
        <taxon>Myida</taxon>
        <taxon>Dreissenoidea</taxon>
        <taxon>Dreissenidae</taxon>
        <taxon>Dreissena</taxon>
    </lineage>
</organism>
<name>A0A9D4ISA1_DREPO</name>
<dbReference type="AlphaFoldDB" id="A0A9D4ISA1"/>